<evidence type="ECO:0000256" key="17">
    <source>
        <dbReference type="ARBA" id="ARBA00043033"/>
    </source>
</evidence>
<proteinExistence type="inferred from homology"/>
<dbReference type="EC" id="3.1.22.1" evidence="4"/>
<keyword evidence="11" id="KW-1015">Disulfide bond</keyword>
<organism evidence="19 20">
    <name type="scientific">Neogobius melanostomus</name>
    <name type="common">round goby</name>
    <dbReference type="NCBI Taxonomy" id="47308"/>
    <lineage>
        <taxon>Eukaryota</taxon>
        <taxon>Metazoa</taxon>
        <taxon>Chordata</taxon>
        <taxon>Craniata</taxon>
        <taxon>Vertebrata</taxon>
        <taxon>Euteleostomi</taxon>
        <taxon>Actinopterygii</taxon>
        <taxon>Neopterygii</taxon>
        <taxon>Teleostei</taxon>
        <taxon>Neoteleostei</taxon>
        <taxon>Acanthomorphata</taxon>
        <taxon>Gobiaria</taxon>
        <taxon>Gobiiformes</taxon>
        <taxon>Gobioidei</taxon>
        <taxon>Gobiidae</taxon>
        <taxon>Benthophilinae</taxon>
        <taxon>Neogobiini</taxon>
        <taxon>Neogobius</taxon>
    </lineage>
</organism>
<evidence type="ECO:0000256" key="15">
    <source>
        <dbReference type="ARBA" id="ARBA00041393"/>
    </source>
</evidence>
<evidence type="ECO:0000256" key="14">
    <source>
        <dbReference type="ARBA" id="ARBA00039868"/>
    </source>
</evidence>
<keyword evidence="7" id="KW-0540">Nuclease</keyword>
<evidence type="ECO:0000313" key="20">
    <source>
        <dbReference type="Proteomes" id="UP000694523"/>
    </source>
</evidence>
<evidence type="ECO:0000256" key="1">
    <source>
        <dbReference type="ARBA" id="ARBA00000447"/>
    </source>
</evidence>
<dbReference type="GO" id="GO:0005764">
    <property type="term" value="C:lysosome"/>
    <property type="evidence" value="ECO:0007669"/>
    <property type="project" value="UniProtKB-SubCell"/>
</dbReference>
<reference evidence="19" key="1">
    <citation type="submission" date="2025-08" db="UniProtKB">
        <authorList>
            <consortium name="Ensembl"/>
        </authorList>
    </citation>
    <scope>IDENTIFICATION</scope>
</reference>
<evidence type="ECO:0000256" key="3">
    <source>
        <dbReference type="ARBA" id="ARBA00007527"/>
    </source>
</evidence>
<dbReference type="Proteomes" id="UP000694523">
    <property type="component" value="Unplaced"/>
</dbReference>
<comment type="subcellular location">
    <subcellularLocation>
        <location evidence="2">Lysosome</location>
    </subcellularLocation>
</comment>
<evidence type="ECO:0000256" key="12">
    <source>
        <dbReference type="ARBA" id="ARBA00023180"/>
    </source>
</evidence>
<dbReference type="Ensembl" id="ENSNMLT00000004384.1">
    <property type="protein sequence ID" value="ENSNMLP00000003823.1"/>
    <property type="gene ID" value="ENSNMLG00000002816.1"/>
</dbReference>
<keyword evidence="12" id="KW-0325">Glycoprotein</keyword>
<evidence type="ECO:0000256" key="9">
    <source>
        <dbReference type="ARBA" id="ARBA00022759"/>
    </source>
</evidence>
<comment type="function">
    <text evidence="18">Hydrolyzes DNA under acidic conditions with a preference for double-stranded DNA. Plays a major role in the clearance of nucleic acids generated through apoptosis, hence preventing autoinflammation. Necessary for proper fetal development and for definitive erythropoiesis in fetal liver and bone marrow, where it degrades nuclear DNA expelled from erythroid precursor cells.</text>
</comment>
<evidence type="ECO:0000313" key="19">
    <source>
        <dbReference type="Ensembl" id="ENSNMLP00000003823.1"/>
    </source>
</evidence>
<name>A0A8C6SBD8_9GOBI</name>
<reference evidence="19" key="2">
    <citation type="submission" date="2025-09" db="UniProtKB">
        <authorList>
            <consortium name="Ensembl"/>
        </authorList>
    </citation>
    <scope>IDENTIFICATION</scope>
</reference>
<protein>
    <recommendedName>
        <fullName evidence="14">Deoxyribonuclease-2-alpha</fullName>
        <ecNumber evidence="4">3.1.22.1</ecNumber>
    </recommendedName>
    <alternativeName>
        <fullName evidence="15">Acid DNase</fullName>
    </alternativeName>
    <alternativeName>
        <fullName evidence="17">Deoxyribonuclease II alpha</fullName>
    </alternativeName>
    <alternativeName>
        <fullName evidence="16">Lysosomal DNase II</fullName>
    </alternativeName>
</protein>
<dbReference type="PANTHER" id="PTHR10858:SF9">
    <property type="entry name" value="DEOXYRIBONUCLEASE-2-ALPHA"/>
    <property type="match status" value="1"/>
</dbReference>
<evidence type="ECO:0000256" key="4">
    <source>
        <dbReference type="ARBA" id="ARBA00012036"/>
    </source>
</evidence>
<evidence type="ECO:0000256" key="16">
    <source>
        <dbReference type="ARBA" id="ARBA00041918"/>
    </source>
</evidence>
<evidence type="ECO:0000256" key="11">
    <source>
        <dbReference type="ARBA" id="ARBA00023157"/>
    </source>
</evidence>
<evidence type="ECO:0000256" key="5">
    <source>
        <dbReference type="ARBA" id="ARBA00022473"/>
    </source>
</evidence>
<evidence type="ECO:0000256" key="2">
    <source>
        <dbReference type="ARBA" id="ARBA00004371"/>
    </source>
</evidence>
<evidence type="ECO:0000256" key="10">
    <source>
        <dbReference type="ARBA" id="ARBA00022801"/>
    </source>
</evidence>
<keyword evidence="6" id="KW-0053">Apoptosis</keyword>
<keyword evidence="13" id="KW-0458">Lysosome</keyword>
<keyword evidence="10" id="KW-0378">Hydrolase</keyword>
<dbReference type="Pfam" id="PF03265">
    <property type="entry name" value="DNase_II"/>
    <property type="match status" value="1"/>
</dbReference>
<dbReference type="PANTHER" id="PTHR10858">
    <property type="entry name" value="DEOXYRIBONUCLEASE II"/>
    <property type="match status" value="1"/>
</dbReference>
<dbReference type="GO" id="GO:0004531">
    <property type="term" value="F:deoxyribonuclease II activity"/>
    <property type="evidence" value="ECO:0007669"/>
    <property type="project" value="UniProtKB-EC"/>
</dbReference>
<dbReference type="AlphaFoldDB" id="A0A8C6SBD8"/>
<keyword evidence="20" id="KW-1185">Reference proteome</keyword>
<evidence type="ECO:0000256" key="18">
    <source>
        <dbReference type="ARBA" id="ARBA00045381"/>
    </source>
</evidence>
<keyword evidence="9" id="KW-0255">Endonuclease</keyword>
<evidence type="ECO:0000256" key="8">
    <source>
        <dbReference type="ARBA" id="ARBA00022729"/>
    </source>
</evidence>
<dbReference type="GO" id="GO:0006309">
    <property type="term" value="P:apoptotic DNA fragmentation"/>
    <property type="evidence" value="ECO:0007669"/>
    <property type="project" value="TreeGrafter"/>
</dbReference>
<comment type="catalytic activity">
    <reaction evidence="1">
        <text>Endonucleolytic cleavage to nucleoside 3'-phosphates and 3'-phosphooligonucleotide end-products.</text>
        <dbReference type="EC" id="3.1.22.1"/>
    </reaction>
</comment>
<keyword evidence="5" id="KW-0217">Developmental protein</keyword>
<accession>A0A8C6SBD8</accession>
<evidence type="ECO:0000256" key="6">
    <source>
        <dbReference type="ARBA" id="ARBA00022703"/>
    </source>
</evidence>
<evidence type="ECO:0000256" key="7">
    <source>
        <dbReference type="ARBA" id="ARBA00022722"/>
    </source>
</evidence>
<keyword evidence="8" id="KW-0732">Signal</keyword>
<dbReference type="InterPro" id="IPR004947">
    <property type="entry name" value="DNase_II"/>
</dbReference>
<sequence>MLRSVRDMPATFGFISYNDQPPGCSSDKKYGHSKGVVMGDSRTGTALWLPHSTPKFPLRRNPQRFWPLSGNKNAQTFMCVSLTYNDLSAIGTHLQHIRALPFDYDLPGNFPVELRNAVDKVYSKSHWISLSKDRKVQDLRTRIDQTLMNQGAGAELKLIAKRNAESGAGDLYRQLAEQLDPQGGVKAQSWRCGKDYKYDRAVFNIKKSKQM</sequence>
<evidence type="ECO:0000256" key="13">
    <source>
        <dbReference type="ARBA" id="ARBA00023228"/>
    </source>
</evidence>
<comment type="similarity">
    <text evidence="3">Belongs to the DNase II family.</text>
</comment>